<dbReference type="InterPro" id="IPR011009">
    <property type="entry name" value="Kinase-like_dom_sf"/>
</dbReference>
<dbReference type="PROSITE" id="PS50290">
    <property type="entry name" value="PI3_4_KINASE_3"/>
    <property type="match status" value="1"/>
</dbReference>
<comment type="caution">
    <text evidence="3">The sequence shown here is derived from an EMBL/GenBank/DDBJ whole genome shotgun (WGS) entry which is preliminary data.</text>
</comment>
<dbReference type="InterPro" id="IPR000403">
    <property type="entry name" value="PI3/4_kinase_cat_dom"/>
</dbReference>
<dbReference type="SMART" id="SM01343">
    <property type="entry name" value="FATC"/>
    <property type="match status" value="1"/>
</dbReference>
<dbReference type="EMBL" id="LSSK01000308">
    <property type="protein sequence ID" value="OMH83801.1"/>
    <property type="molecule type" value="Genomic_DNA"/>
</dbReference>
<sequence>MEKKAGKLDRNQPAETSKVIIFDTINTTDFSMDKDFSVTYNNIIEVVEFVESSNFLKTDLDFYETFISRLQSNVLENRILQIEKRLGSQVEYKKTFSTEKILVKTRRDVFGYDNTKMKHEQEMLANLNTKSIIPIVDKFNVLQGQFYHDLNAYNNNNEFLLQEINDDNLLNLENSRLFVDSIQKIESFNINQTFYNLSNSTAIKLAKDQTNLYNSKNYAAQLIMDNSNSNRHTNGYNNMIKYDQMVVEKLYQISSNYSALRVGETNIGSIGGISTEASTSTDQVALAVLRLKAGGMLWNLGNTVDDVSEFLKKSGVSTNQIWNESLFEIGNKPSAVIESTVSQGKRKEFIELISESKDDDSFLEYYSKLGLSGYYYCKSESNIQDENCDSSELVGKSMQLLTSLLEKYKNDMSKKRQLSSRIYKMMTSSTKLQFQPNPKDYSLLGWVVGMDAFIPQLVAALNHHNAVIAENIYNLLLAMLNLSDELIDKSLIHLISTELSNAASLHYSNQSRWIRLLLDYIKTKDGYINVLNNTQTFVAESSKMMELEEEKIERLLVKYHQLLSSQPIPGKCMDTAKIYDAIEEQVKFILYGVGSDPNNESSTLKTKTLILKSNRNQTFTSKFGLRLLEAVHKSKENNDWNCDDGLGKLHSEIFTYINVNNNTEVKNLSNFLFSACWYSQQYMYITLPLDNSYNYYGADNLIRFCGVGKHVTIFPTKTRPKKITFFSIDGYQIEFILKGNEDLRADYSILSIWNLLNTELFSSPKQGFSTFGVLPMGRSGGYVEVIPDIFPLFDLYKSHYKTTGGSFLSPAKVHANVKSKLTNPNDLYSELANTCPDNLLLNHVLRMSKNLAHYYLSAKSLAISAGIISLFGYLVGLGDRHLDNILLLNNNQFVLIDLNVCFDKSGLLAVPETVPFRLTRNISHFIDSTFAKLYPRVMTKLLLSIRSNPNLGILVESFGLKCLEFDPLSDWLKMHSLKTTPNNTTDAFVTKNVDNFNLDDCKSFDELASAVRVYTRRLCLDKGTLASHLDHSNLIPLVPSILVNSGKASSPNTSSVSASPSPCSMNEPSSSLLLDDCLNFARLVGVSNTLRTGSKFKDLTLAIQHNSADNLVNVERIVENLISCATSEKNLVKMYAGWSFWF</sequence>
<reference evidence="4" key="1">
    <citation type="submission" date="2017-01" db="EMBL/GenBank/DDBJ databases">
        <authorList>
            <person name="Wang Y."/>
            <person name="White M."/>
            <person name="Kvist S."/>
            <person name="Moncalvo J.-M."/>
        </authorList>
    </citation>
    <scope>NUCLEOTIDE SEQUENCE [LARGE SCALE GENOMIC DNA]</scope>
    <source>
        <strain evidence="4">COL-18-3</strain>
    </source>
</reference>
<dbReference type="OrthoDB" id="381190at2759"/>
<dbReference type="Pfam" id="PF02260">
    <property type="entry name" value="FATC"/>
    <property type="match status" value="1"/>
</dbReference>
<feature type="domain" description="FATC" evidence="2">
    <location>
        <begin position="1110"/>
        <end position="1142"/>
    </location>
</feature>
<keyword evidence="4" id="KW-1185">Reference proteome</keyword>
<dbReference type="GO" id="GO:0005634">
    <property type="term" value="C:nucleus"/>
    <property type="evidence" value="ECO:0007669"/>
    <property type="project" value="TreeGrafter"/>
</dbReference>
<dbReference type="InterPro" id="IPR003152">
    <property type="entry name" value="FATC_dom"/>
</dbReference>
<dbReference type="InterPro" id="IPR050517">
    <property type="entry name" value="DDR_Repair_Kinase"/>
</dbReference>
<organism evidence="3 4">
    <name type="scientific">Zancudomyces culisetae</name>
    <name type="common">Gut fungus</name>
    <name type="synonym">Smittium culisetae</name>
    <dbReference type="NCBI Taxonomy" id="1213189"/>
    <lineage>
        <taxon>Eukaryota</taxon>
        <taxon>Fungi</taxon>
        <taxon>Fungi incertae sedis</taxon>
        <taxon>Zoopagomycota</taxon>
        <taxon>Kickxellomycotina</taxon>
        <taxon>Harpellomycetes</taxon>
        <taxon>Harpellales</taxon>
        <taxon>Legeriomycetaceae</taxon>
        <taxon>Zancudomyces</taxon>
    </lineage>
</organism>
<gene>
    <name evidence="3" type="ORF">AX774_g2683</name>
</gene>
<evidence type="ECO:0000313" key="3">
    <source>
        <dbReference type="EMBL" id="OMH83801.1"/>
    </source>
</evidence>
<dbReference type="SUPFAM" id="SSF56112">
    <property type="entry name" value="Protein kinase-like (PK-like)"/>
    <property type="match status" value="1"/>
</dbReference>
<name>A0A1R1PS76_ZANCU</name>
<dbReference type="PANTHER" id="PTHR11139">
    <property type="entry name" value="ATAXIA TELANGIECTASIA MUTATED ATM -RELATED"/>
    <property type="match status" value="1"/>
</dbReference>
<dbReference type="Pfam" id="PF00454">
    <property type="entry name" value="PI3_PI4_kinase"/>
    <property type="match status" value="1"/>
</dbReference>
<keyword evidence="3" id="KW-0808">Transferase</keyword>
<evidence type="ECO:0000313" key="4">
    <source>
        <dbReference type="Proteomes" id="UP000188320"/>
    </source>
</evidence>
<keyword evidence="3" id="KW-0418">Kinase</keyword>
<evidence type="ECO:0000259" key="1">
    <source>
        <dbReference type="PROSITE" id="PS50290"/>
    </source>
</evidence>
<dbReference type="InterPro" id="IPR036940">
    <property type="entry name" value="PI3/4_kinase_cat_sf"/>
</dbReference>
<feature type="domain" description="PI3K/PI4K catalytic" evidence="1">
    <location>
        <begin position="707"/>
        <end position="1008"/>
    </location>
</feature>
<dbReference type="Gene3D" id="1.10.1070.11">
    <property type="entry name" value="Phosphatidylinositol 3-/4-kinase, catalytic domain"/>
    <property type="match status" value="1"/>
</dbReference>
<proteinExistence type="predicted"/>
<accession>A0A1R1PS76</accession>
<dbReference type="SMART" id="SM00146">
    <property type="entry name" value="PI3Kc"/>
    <property type="match status" value="1"/>
</dbReference>
<dbReference type="Proteomes" id="UP000188320">
    <property type="component" value="Unassembled WGS sequence"/>
</dbReference>
<dbReference type="GO" id="GO:0004674">
    <property type="term" value="F:protein serine/threonine kinase activity"/>
    <property type="evidence" value="ECO:0007669"/>
    <property type="project" value="TreeGrafter"/>
</dbReference>
<dbReference type="Gene3D" id="3.30.1010.10">
    <property type="entry name" value="Phosphatidylinositol 3-kinase Catalytic Subunit, Chain A, domain 4"/>
    <property type="match status" value="1"/>
</dbReference>
<dbReference type="AlphaFoldDB" id="A0A1R1PS76"/>
<dbReference type="PROSITE" id="PS51190">
    <property type="entry name" value="FATC"/>
    <property type="match status" value="1"/>
</dbReference>
<evidence type="ECO:0000259" key="2">
    <source>
        <dbReference type="PROSITE" id="PS51190"/>
    </source>
</evidence>
<protein>
    <submittedName>
        <fullName evidence="3">Serine/threonine-protein kinase smg-1</fullName>
    </submittedName>
</protein>